<dbReference type="AlphaFoldDB" id="A0A379G7E9"/>
<sequence length="127" mass="13800">MKFKYAILYVNDVAKTLDFYHQAFGMKCAFLHESGDYGELDTGSTTISFSSLALMNQLGKGAISPNPQAPVFELAFETDEVEKALNQAVLAGAKLVQSAEIMPWGQTTAYVHDINGFLIEICSPVSA</sequence>
<proteinExistence type="predicted"/>
<keyword evidence="2" id="KW-0456">Lyase</keyword>
<protein>
    <submittedName>
        <fullName evidence="2">Predicted enzyme related to lactoylglutathione lyase</fullName>
    </submittedName>
</protein>
<reference evidence="2 3" key="1">
    <citation type="submission" date="2018-06" db="EMBL/GenBank/DDBJ databases">
        <authorList>
            <consortium name="Pathogen Informatics"/>
            <person name="Doyle S."/>
        </authorList>
    </citation>
    <scope>NUCLEOTIDE SEQUENCE [LARGE SCALE GENOMIC DNA]</scope>
    <source>
        <strain evidence="2 3">NCTC12026</strain>
    </source>
</reference>
<dbReference type="InterPro" id="IPR037523">
    <property type="entry name" value="VOC_core"/>
</dbReference>
<evidence type="ECO:0000313" key="3">
    <source>
        <dbReference type="Proteomes" id="UP000255129"/>
    </source>
</evidence>
<dbReference type="InterPro" id="IPR050383">
    <property type="entry name" value="GlyoxalaseI/FosfomycinResist"/>
</dbReference>
<dbReference type="SUPFAM" id="SSF54593">
    <property type="entry name" value="Glyoxalase/Bleomycin resistance protein/Dihydroxybiphenyl dioxygenase"/>
    <property type="match status" value="1"/>
</dbReference>
<dbReference type="Proteomes" id="UP000255129">
    <property type="component" value="Unassembled WGS sequence"/>
</dbReference>
<feature type="domain" description="VOC" evidence="1">
    <location>
        <begin position="2"/>
        <end position="124"/>
    </location>
</feature>
<organism evidence="2 3">
    <name type="scientific">Providencia rustigianii</name>
    <dbReference type="NCBI Taxonomy" id="158850"/>
    <lineage>
        <taxon>Bacteria</taxon>
        <taxon>Pseudomonadati</taxon>
        <taxon>Pseudomonadota</taxon>
        <taxon>Gammaproteobacteria</taxon>
        <taxon>Enterobacterales</taxon>
        <taxon>Morganellaceae</taxon>
        <taxon>Providencia</taxon>
    </lineage>
</organism>
<dbReference type="PANTHER" id="PTHR21366">
    <property type="entry name" value="GLYOXALASE FAMILY PROTEIN"/>
    <property type="match status" value="1"/>
</dbReference>
<dbReference type="GO" id="GO:0016829">
    <property type="term" value="F:lyase activity"/>
    <property type="evidence" value="ECO:0007669"/>
    <property type="project" value="UniProtKB-KW"/>
</dbReference>
<evidence type="ECO:0000259" key="1">
    <source>
        <dbReference type="PROSITE" id="PS51819"/>
    </source>
</evidence>
<dbReference type="Gene3D" id="3.10.180.10">
    <property type="entry name" value="2,3-Dihydroxybiphenyl 1,2-Dioxygenase, domain 1"/>
    <property type="match status" value="1"/>
</dbReference>
<dbReference type="PANTHER" id="PTHR21366:SF22">
    <property type="entry name" value="VOC DOMAIN-CONTAINING PROTEIN"/>
    <property type="match status" value="1"/>
</dbReference>
<dbReference type="CDD" id="cd07264">
    <property type="entry name" value="VOC_like"/>
    <property type="match status" value="1"/>
</dbReference>
<dbReference type="EMBL" id="UGUA01000002">
    <property type="protein sequence ID" value="SUC36969.1"/>
    <property type="molecule type" value="Genomic_DNA"/>
</dbReference>
<dbReference type="InterPro" id="IPR025870">
    <property type="entry name" value="Glyoxalase-like_dom"/>
</dbReference>
<accession>A0A379G7E9</accession>
<dbReference type="PROSITE" id="PS51819">
    <property type="entry name" value="VOC"/>
    <property type="match status" value="1"/>
</dbReference>
<dbReference type="RefSeq" id="WP_006814415.1">
    <property type="nucleotide sequence ID" value="NZ_AP018946.1"/>
</dbReference>
<evidence type="ECO:0000313" key="2">
    <source>
        <dbReference type="EMBL" id="SUC36969.1"/>
    </source>
</evidence>
<dbReference type="Pfam" id="PF12681">
    <property type="entry name" value="Glyoxalase_2"/>
    <property type="match status" value="1"/>
</dbReference>
<name>A0A379G7E9_9GAMM</name>
<dbReference type="OrthoDB" id="9798430at2"/>
<dbReference type="InterPro" id="IPR029068">
    <property type="entry name" value="Glyas_Bleomycin-R_OHBP_Dase"/>
</dbReference>
<gene>
    <name evidence="2" type="ORF">NCTC12026_03413</name>
</gene>